<dbReference type="PANTHER" id="PTHR21349">
    <property type="entry name" value="50S RIBOSOMAL PROTEIN L21"/>
    <property type="match status" value="1"/>
</dbReference>
<dbReference type="InterPro" id="IPR018258">
    <property type="entry name" value="Ribosomal_bL21_CS"/>
</dbReference>
<evidence type="ECO:0000313" key="9">
    <source>
        <dbReference type="Proteomes" id="UP000230553"/>
    </source>
</evidence>
<evidence type="ECO:0000256" key="5">
    <source>
        <dbReference type="ARBA" id="ARBA00023274"/>
    </source>
</evidence>
<evidence type="ECO:0000256" key="4">
    <source>
        <dbReference type="ARBA" id="ARBA00022980"/>
    </source>
</evidence>
<keyword evidence="3 6" id="KW-0694">RNA-binding</keyword>
<comment type="function">
    <text evidence="6 7">This protein binds to 23S rRNA in the presence of protein L20.</text>
</comment>
<evidence type="ECO:0000313" key="8">
    <source>
        <dbReference type="EMBL" id="PIZ45482.1"/>
    </source>
</evidence>
<keyword evidence="4 6" id="KW-0689">Ribosomal protein</keyword>
<evidence type="ECO:0000256" key="7">
    <source>
        <dbReference type="RuleBase" id="RU000562"/>
    </source>
</evidence>
<keyword evidence="5 6" id="KW-0687">Ribonucleoprotein</keyword>
<dbReference type="AlphaFoldDB" id="A0A2M7THB8"/>
<protein>
    <recommendedName>
        <fullName evidence="6">Large ribosomal subunit protein bL21</fullName>
    </recommendedName>
</protein>
<dbReference type="GO" id="GO:0006412">
    <property type="term" value="P:translation"/>
    <property type="evidence" value="ECO:0007669"/>
    <property type="project" value="UniProtKB-UniRule"/>
</dbReference>
<organism evidence="8 9">
    <name type="scientific">Candidatus Wolfebacteria bacterium CG_4_10_14_0_2_um_filter_39_18</name>
    <dbReference type="NCBI Taxonomy" id="1975061"/>
    <lineage>
        <taxon>Bacteria</taxon>
        <taxon>Candidatus Wolfeibacteriota</taxon>
    </lineage>
</organism>
<dbReference type="NCBIfam" id="TIGR00061">
    <property type="entry name" value="L21"/>
    <property type="match status" value="1"/>
</dbReference>
<evidence type="ECO:0000256" key="6">
    <source>
        <dbReference type="HAMAP-Rule" id="MF_01363"/>
    </source>
</evidence>
<proteinExistence type="inferred from homology"/>
<comment type="similarity">
    <text evidence="1 6 7">Belongs to the bacterial ribosomal protein bL21 family.</text>
</comment>
<dbReference type="EMBL" id="PFNM01000004">
    <property type="protein sequence ID" value="PIZ45482.1"/>
    <property type="molecule type" value="Genomic_DNA"/>
</dbReference>
<dbReference type="InterPro" id="IPR028909">
    <property type="entry name" value="bL21-like"/>
</dbReference>
<dbReference type="GO" id="GO:0005737">
    <property type="term" value="C:cytoplasm"/>
    <property type="evidence" value="ECO:0007669"/>
    <property type="project" value="UniProtKB-ARBA"/>
</dbReference>
<evidence type="ECO:0000256" key="3">
    <source>
        <dbReference type="ARBA" id="ARBA00022884"/>
    </source>
</evidence>
<dbReference type="GO" id="GO:0005840">
    <property type="term" value="C:ribosome"/>
    <property type="evidence" value="ECO:0007669"/>
    <property type="project" value="UniProtKB-KW"/>
</dbReference>
<name>A0A2M7THB8_9BACT</name>
<evidence type="ECO:0000256" key="1">
    <source>
        <dbReference type="ARBA" id="ARBA00008563"/>
    </source>
</evidence>
<dbReference type="InterPro" id="IPR036164">
    <property type="entry name" value="bL21-like_sf"/>
</dbReference>
<dbReference type="GO" id="GO:1990904">
    <property type="term" value="C:ribonucleoprotein complex"/>
    <property type="evidence" value="ECO:0007669"/>
    <property type="project" value="UniProtKB-KW"/>
</dbReference>
<reference evidence="9" key="1">
    <citation type="submission" date="2017-09" db="EMBL/GenBank/DDBJ databases">
        <title>Depth-based differentiation of microbial function through sediment-hosted aquifers and enrichment of novel symbionts in the deep terrestrial subsurface.</title>
        <authorList>
            <person name="Probst A.J."/>
            <person name="Ladd B."/>
            <person name="Jarett J.K."/>
            <person name="Geller-Mcgrath D.E."/>
            <person name="Sieber C.M.K."/>
            <person name="Emerson J.B."/>
            <person name="Anantharaman K."/>
            <person name="Thomas B.C."/>
            <person name="Malmstrom R."/>
            <person name="Stieglmeier M."/>
            <person name="Klingl A."/>
            <person name="Woyke T."/>
            <person name="Ryan C.M."/>
            <person name="Banfield J.F."/>
        </authorList>
    </citation>
    <scope>NUCLEOTIDE SEQUENCE [LARGE SCALE GENOMIC DNA]</scope>
</reference>
<dbReference type="Pfam" id="PF00829">
    <property type="entry name" value="Ribosomal_L21p"/>
    <property type="match status" value="1"/>
</dbReference>
<keyword evidence="2 6" id="KW-0699">rRNA-binding</keyword>
<evidence type="ECO:0000256" key="2">
    <source>
        <dbReference type="ARBA" id="ARBA00022730"/>
    </source>
</evidence>
<dbReference type="Proteomes" id="UP000230553">
    <property type="component" value="Unassembled WGS sequence"/>
</dbReference>
<comment type="caution">
    <text evidence="8">The sequence shown here is derived from an EMBL/GenBank/DDBJ whole genome shotgun (WGS) entry which is preliminary data.</text>
</comment>
<dbReference type="HAMAP" id="MF_01363">
    <property type="entry name" value="Ribosomal_bL21"/>
    <property type="match status" value="1"/>
</dbReference>
<gene>
    <name evidence="6 8" type="primary">rplU</name>
    <name evidence="8" type="ORF">COY31_00130</name>
</gene>
<sequence>MFAIIETGGKQFKVSPEQKLKIEKVKGDKGAILSFDKILLSADGDSVKIGTPYVEGAKVEAEILRQARDKKIIVFRYHSKTRLRKKKGHRQEFTEIKIVSVK</sequence>
<dbReference type="GO" id="GO:0003735">
    <property type="term" value="F:structural constituent of ribosome"/>
    <property type="evidence" value="ECO:0007669"/>
    <property type="project" value="InterPro"/>
</dbReference>
<dbReference type="PANTHER" id="PTHR21349:SF0">
    <property type="entry name" value="LARGE RIBOSOMAL SUBUNIT PROTEIN BL21M"/>
    <property type="match status" value="1"/>
</dbReference>
<dbReference type="SUPFAM" id="SSF141091">
    <property type="entry name" value="L21p-like"/>
    <property type="match status" value="1"/>
</dbReference>
<comment type="subunit">
    <text evidence="6">Part of the 50S ribosomal subunit. Contacts protein L20.</text>
</comment>
<dbReference type="GO" id="GO:0019843">
    <property type="term" value="F:rRNA binding"/>
    <property type="evidence" value="ECO:0007669"/>
    <property type="project" value="UniProtKB-UniRule"/>
</dbReference>
<dbReference type="InterPro" id="IPR001787">
    <property type="entry name" value="Ribosomal_bL21"/>
</dbReference>
<accession>A0A2M7THB8</accession>
<dbReference type="PROSITE" id="PS01169">
    <property type="entry name" value="RIBOSOMAL_L21"/>
    <property type="match status" value="1"/>
</dbReference>